<protein>
    <submittedName>
        <fullName evidence="5">LuxR family transcriptional regulator</fullName>
    </submittedName>
</protein>
<evidence type="ECO:0000313" key="5">
    <source>
        <dbReference type="EMBL" id="TPD59466.1"/>
    </source>
</evidence>
<dbReference type="EMBL" id="VFIY01000014">
    <property type="protein sequence ID" value="TPD59466.1"/>
    <property type="molecule type" value="Genomic_DNA"/>
</dbReference>
<keyword evidence="3" id="KW-0804">Transcription</keyword>
<dbReference type="PRINTS" id="PR00038">
    <property type="entry name" value="HTHLUXR"/>
</dbReference>
<dbReference type="OrthoDB" id="343383at2"/>
<evidence type="ECO:0000256" key="1">
    <source>
        <dbReference type="ARBA" id="ARBA00023015"/>
    </source>
</evidence>
<name>A0A501PHZ6_9PROT</name>
<sequence length="297" mass="33322">MDILFPATINSGIIGRNKKVSTSGTDQWLAKLTSCICKLGRAGFEETLFELVNLAVTVDHCTVFINSPDGHTEHLFTQSRLDEETCNRLARAYVSGFSARDPQLAPVAEDGVPPEGDQLTVLGQADTSGYPEDYRQQFFEKTGLIDKVSSLLQTSAFNIYCSFYRLEQSGPFSEQDFRELSRLLPLLTNLIFKHSRLTQFRDKPADPIVTSVPLGRSPDLMKRLLEEQSDVFGQLTEREREVCVRIIQGYTSEAIALDLEVAISTVHTYRKRAYAKLGISSQNELFSLILERMPLVS</sequence>
<dbReference type="SUPFAM" id="SSF46894">
    <property type="entry name" value="C-terminal effector domain of the bipartite response regulators"/>
    <property type="match status" value="1"/>
</dbReference>
<dbReference type="PANTHER" id="PTHR44688">
    <property type="entry name" value="DNA-BINDING TRANSCRIPTIONAL ACTIVATOR DEVR_DOSR"/>
    <property type="match status" value="1"/>
</dbReference>
<keyword evidence="2" id="KW-0238">DNA-binding</keyword>
<dbReference type="GO" id="GO:0006355">
    <property type="term" value="P:regulation of DNA-templated transcription"/>
    <property type="evidence" value="ECO:0007669"/>
    <property type="project" value="InterPro"/>
</dbReference>
<dbReference type="InterPro" id="IPR036388">
    <property type="entry name" value="WH-like_DNA-bd_sf"/>
</dbReference>
<gene>
    <name evidence="5" type="ORF">FIV46_11795</name>
</gene>
<evidence type="ECO:0000256" key="3">
    <source>
        <dbReference type="ARBA" id="ARBA00023163"/>
    </source>
</evidence>
<dbReference type="PROSITE" id="PS50043">
    <property type="entry name" value="HTH_LUXR_2"/>
    <property type="match status" value="1"/>
</dbReference>
<evidence type="ECO:0000259" key="4">
    <source>
        <dbReference type="PROSITE" id="PS50043"/>
    </source>
</evidence>
<dbReference type="Gene3D" id="1.10.10.10">
    <property type="entry name" value="Winged helix-like DNA-binding domain superfamily/Winged helix DNA-binding domain"/>
    <property type="match status" value="1"/>
</dbReference>
<dbReference type="AlphaFoldDB" id="A0A501PHZ6"/>
<dbReference type="SMART" id="SM00421">
    <property type="entry name" value="HTH_LUXR"/>
    <property type="match status" value="1"/>
</dbReference>
<dbReference type="PANTHER" id="PTHR44688:SF16">
    <property type="entry name" value="DNA-BINDING TRANSCRIPTIONAL ACTIVATOR DEVR_DOSR"/>
    <property type="match status" value="1"/>
</dbReference>
<dbReference type="InterPro" id="IPR016032">
    <property type="entry name" value="Sig_transdc_resp-reg_C-effctor"/>
</dbReference>
<accession>A0A501PHZ6</accession>
<evidence type="ECO:0000256" key="2">
    <source>
        <dbReference type="ARBA" id="ARBA00023125"/>
    </source>
</evidence>
<dbReference type="GO" id="GO:0003677">
    <property type="term" value="F:DNA binding"/>
    <property type="evidence" value="ECO:0007669"/>
    <property type="project" value="UniProtKB-KW"/>
</dbReference>
<dbReference type="InterPro" id="IPR000792">
    <property type="entry name" value="Tscrpt_reg_LuxR_C"/>
</dbReference>
<dbReference type="PROSITE" id="PS00622">
    <property type="entry name" value="HTH_LUXR_1"/>
    <property type="match status" value="1"/>
</dbReference>
<dbReference type="CDD" id="cd06170">
    <property type="entry name" value="LuxR_C_like"/>
    <property type="match status" value="1"/>
</dbReference>
<keyword evidence="6" id="KW-1185">Reference proteome</keyword>
<dbReference type="Pfam" id="PF00196">
    <property type="entry name" value="GerE"/>
    <property type="match status" value="1"/>
</dbReference>
<organism evidence="5 6">
    <name type="scientific">Emcibacter nanhaiensis</name>
    <dbReference type="NCBI Taxonomy" id="1505037"/>
    <lineage>
        <taxon>Bacteria</taxon>
        <taxon>Pseudomonadati</taxon>
        <taxon>Pseudomonadota</taxon>
        <taxon>Alphaproteobacteria</taxon>
        <taxon>Emcibacterales</taxon>
        <taxon>Emcibacteraceae</taxon>
        <taxon>Emcibacter</taxon>
    </lineage>
</organism>
<proteinExistence type="predicted"/>
<feature type="domain" description="HTH luxR-type" evidence="4">
    <location>
        <begin position="228"/>
        <end position="293"/>
    </location>
</feature>
<comment type="caution">
    <text evidence="5">The sequence shown here is derived from an EMBL/GenBank/DDBJ whole genome shotgun (WGS) entry which is preliminary data.</text>
</comment>
<reference evidence="6" key="1">
    <citation type="submission" date="2019-06" db="EMBL/GenBank/DDBJ databases">
        <title>The complete genome of Emcibacter congregatus ZYLT.</title>
        <authorList>
            <person name="Zhao Z."/>
        </authorList>
    </citation>
    <scope>NUCLEOTIDE SEQUENCE [LARGE SCALE GENOMIC DNA]</scope>
    <source>
        <strain evidence="6">MCCC 1A06723</strain>
    </source>
</reference>
<evidence type="ECO:0000313" key="6">
    <source>
        <dbReference type="Proteomes" id="UP000319148"/>
    </source>
</evidence>
<keyword evidence="1" id="KW-0805">Transcription regulation</keyword>
<dbReference type="Proteomes" id="UP000319148">
    <property type="component" value="Unassembled WGS sequence"/>
</dbReference>